<dbReference type="Pfam" id="PF00899">
    <property type="entry name" value="ThiF"/>
    <property type="match status" value="1"/>
</dbReference>
<dbReference type="InterPro" id="IPR045886">
    <property type="entry name" value="ThiF/MoeB/HesA"/>
</dbReference>
<dbReference type="GO" id="GO:0008641">
    <property type="term" value="F:ubiquitin-like modifier activating enzyme activity"/>
    <property type="evidence" value="ECO:0007669"/>
    <property type="project" value="InterPro"/>
</dbReference>
<dbReference type="PANTHER" id="PTHR43267">
    <property type="entry name" value="TRNA THREONYLCARBAMOYLADENOSINE DEHYDRATASE"/>
    <property type="match status" value="1"/>
</dbReference>
<keyword evidence="2" id="KW-0548">Nucleotidyltransferase</keyword>
<sequence>MKEIYSRNHIYVCPEEQSHIRKYRVLLGGAGIGSIIAECALRLGFETLTIVDGDIVEESNLNRQNYRQCDIGRAKVDALKERLLEINPKADITVVNSFINKNNINTLIRGHDVAVNALDFSSDIPFLFDACCREYHMPVLHPYNIGWGGLVIVVEPDGVQLSDFSNDPSNFEVRLVQHIAAHFRLLGQPKHWIERVLAQYETEKQSSVPPQLSVASWIAGGLCTSLLFCLATGKHVKRYPKFYLSSIIDDER</sequence>
<dbReference type="PANTHER" id="PTHR43267:SF1">
    <property type="entry name" value="TRNA THREONYLCARBAMOYLADENOSINE DEHYDRATASE"/>
    <property type="match status" value="1"/>
</dbReference>
<gene>
    <name evidence="2" type="ORF">EII41_13165</name>
</gene>
<dbReference type="InterPro" id="IPR035985">
    <property type="entry name" value="Ubiquitin-activating_enz"/>
</dbReference>
<dbReference type="GO" id="GO:0016779">
    <property type="term" value="F:nucleotidyltransferase activity"/>
    <property type="evidence" value="ECO:0007669"/>
    <property type="project" value="UniProtKB-KW"/>
</dbReference>
<evidence type="ECO:0000313" key="3">
    <source>
        <dbReference type="Proteomes" id="UP000279860"/>
    </source>
</evidence>
<accession>A0A3P1YH38</accession>
<name>A0A3P1YH38_TANFO</name>
<dbReference type="SUPFAM" id="SSF69572">
    <property type="entry name" value="Activating enzymes of the ubiquitin-like proteins"/>
    <property type="match status" value="1"/>
</dbReference>
<dbReference type="AlphaFoldDB" id="A0A3P1YH38"/>
<evidence type="ECO:0000259" key="1">
    <source>
        <dbReference type="Pfam" id="PF00899"/>
    </source>
</evidence>
<dbReference type="Proteomes" id="UP000279860">
    <property type="component" value="Unassembled WGS sequence"/>
</dbReference>
<dbReference type="Gene3D" id="3.40.50.720">
    <property type="entry name" value="NAD(P)-binding Rossmann-like Domain"/>
    <property type="match status" value="1"/>
</dbReference>
<dbReference type="RefSeq" id="WP_124790953.1">
    <property type="nucleotide sequence ID" value="NZ_RQYN01000089.1"/>
</dbReference>
<proteinExistence type="predicted"/>
<organism evidence="2 3">
    <name type="scientific">Tannerella forsythia</name>
    <name type="common">Bacteroides forsythus</name>
    <dbReference type="NCBI Taxonomy" id="28112"/>
    <lineage>
        <taxon>Bacteria</taxon>
        <taxon>Pseudomonadati</taxon>
        <taxon>Bacteroidota</taxon>
        <taxon>Bacteroidia</taxon>
        <taxon>Bacteroidales</taxon>
        <taxon>Tannerellaceae</taxon>
        <taxon>Tannerella</taxon>
    </lineage>
</organism>
<dbReference type="GO" id="GO:0061503">
    <property type="term" value="F:tRNA threonylcarbamoyladenosine dehydratase"/>
    <property type="evidence" value="ECO:0007669"/>
    <property type="project" value="TreeGrafter"/>
</dbReference>
<dbReference type="EMBL" id="RQYN01000089">
    <property type="protein sequence ID" value="RRD69975.1"/>
    <property type="molecule type" value="Genomic_DNA"/>
</dbReference>
<dbReference type="GO" id="GO:0061504">
    <property type="term" value="P:cyclic threonylcarbamoyladenosine biosynthetic process"/>
    <property type="evidence" value="ECO:0007669"/>
    <property type="project" value="TreeGrafter"/>
</dbReference>
<evidence type="ECO:0000313" key="2">
    <source>
        <dbReference type="EMBL" id="RRD69975.1"/>
    </source>
</evidence>
<dbReference type="InterPro" id="IPR000594">
    <property type="entry name" value="ThiF_NAD_FAD-bd"/>
</dbReference>
<protein>
    <submittedName>
        <fullName evidence="2">ThiF family adenylyltransferase</fullName>
    </submittedName>
</protein>
<keyword evidence="2" id="KW-0808">Transferase</keyword>
<comment type="caution">
    <text evidence="2">The sequence shown here is derived from an EMBL/GenBank/DDBJ whole genome shotgun (WGS) entry which is preliminary data.</text>
</comment>
<reference evidence="2 3" key="1">
    <citation type="submission" date="2018-11" db="EMBL/GenBank/DDBJ databases">
        <title>Genomes From Bacteria Associated with the Canine Oral Cavity: a Test Case for Automated Genome-Based Taxonomic Assignment.</title>
        <authorList>
            <person name="Coil D.A."/>
            <person name="Jospin G."/>
            <person name="Darling A.E."/>
            <person name="Wallis C."/>
            <person name="Davis I.J."/>
            <person name="Harris S."/>
            <person name="Eisen J.A."/>
            <person name="Holcombe L.J."/>
            <person name="O'Flynn C."/>
        </authorList>
    </citation>
    <scope>NUCLEOTIDE SEQUENCE [LARGE SCALE GENOMIC DNA]</scope>
    <source>
        <strain evidence="2 3">OH1426_COT-023</strain>
    </source>
</reference>
<feature type="domain" description="THIF-type NAD/FAD binding fold" evidence="1">
    <location>
        <begin position="5"/>
        <end position="212"/>
    </location>
</feature>